<proteinExistence type="inferred from homology"/>
<accession>A0A178C9Q4</accession>
<dbReference type="Pfam" id="PF00067">
    <property type="entry name" value="p450"/>
    <property type="match status" value="1"/>
</dbReference>
<comment type="caution">
    <text evidence="9">The sequence shown here is derived from an EMBL/GenBank/DDBJ whole genome shotgun (WGS) entry which is preliminary data.</text>
</comment>
<dbReference type="Gene3D" id="1.10.630.10">
    <property type="entry name" value="Cytochrome P450"/>
    <property type="match status" value="1"/>
</dbReference>
<keyword evidence="6 8" id="KW-0408">Iron</keyword>
<name>A0A178C9Q4_9EURO</name>
<dbReference type="PANTHER" id="PTHR46300">
    <property type="entry name" value="P450, PUTATIVE (EUROFUNG)-RELATED-RELATED"/>
    <property type="match status" value="1"/>
</dbReference>
<evidence type="ECO:0000256" key="8">
    <source>
        <dbReference type="PIRSR" id="PIRSR602401-1"/>
    </source>
</evidence>
<dbReference type="SUPFAM" id="SSF51735">
    <property type="entry name" value="NAD(P)-binding Rossmann-fold domains"/>
    <property type="match status" value="2"/>
</dbReference>
<dbReference type="GO" id="GO:0016705">
    <property type="term" value="F:oxidoreductase activity, acting on paired donors, with incorporation or reduction of molecular oxygen"/>
    <property type="evidence" value="ECO:0007669"/>
    <property type="project" value="InterPro"/>
</dbReference>
<dbReference type="InterPro" id="IPR036396">
    <property type="entry name" value="Cyt_P450_sf"/>
</dbReference>
<dbReference type="GO" id="GO:0004497">
    <property type="term" value="F:monooxygenase activity"/>
    <property type="evidence" value="ECO:0007669"/>
    <property type="project" value="UniProtKB-KW"/>
</dbReference>
<dbReference type="Pfam" id="PF00106">
    <property type="entry name" value="adh_short"/>
    <property type="match status" value="2"/>
</dbReference>
<keyword evidence="5" id="KW-0560">Oxidoreductase</keyword>
<dbReference type="Gene3D" id="3.40.50.720">
    <property type="entry name" value="NAD(P)-binding Rossmann-like Domain"/>
    <property type="match status" value="3"/>
</dbReference>
<dbReference type="InterPro" id="IPR050364">
    <property type="entry name" value="Cytochrome_P450_fung"/>
</dbReference>
<dbReference type="RefSeq" id="XP_022495391.1">
    <property type="nucleotide sequence ID" value="XM_022648598.1"/>
</dbReference>
<dbReference type="InterPro" id="IPR002401">
    <property type="entry name" value="Cyt_P450_E_grp-I"/>
</dbReference>
<keyword evidence="7" id="KW-0503">Monooxygenase</keyword>
<dbReference type="GeneID" id="34593729"/>
<organism evidence="9 10">
    <name type="scientific">Fonsecaea nubica</name>
    <dbReference type="NCBI Taxonomy" id="856822"/>
    <lineage>
        <taxon>Eukaryota</taxon>
        <taxon>Fungi</taxon>
        <taxon>Dikarya</taxon>
        <taxon>Ascomycota</taxon>
        <taxon>Pezizomycotina</taxon>
        <taxon>Eurotiomycetes</taxon>
        <taxon>Chaetothyriomycetidae</taxon>
        <taxon>Chaetothyriales</taxon>
        <taxon>Herpotrichiellaceae</taxon>
        <taxon>Fonsecaea</taxon>
    </lineage>
</organism>
<dbReference type="PROSITE" id="PS00061">
    <property type="entry name" value="ADH_SHORT"/>
    <property type="match status" value="2"/>
</dbReference>
<dbReference type="GO" id="GO:0020037">
    <property type="term" value="F:heme binding"/>
    <property type="evidence" value="ECO:0007669"/>
    <property type="project" value="InterPro"/>
</dbReference>
<evidence type="ECO:0000256" key="3">
    <source>
        <dbReference type="ARBA" id="ARBA00022723"/>
    </source>
</evidence>
<dbReference type="EMBL" id="LVCJ01000109">
    <property type="protein sequence ID" value="OAL25785.1"/>
    <property type="molecule type" value="Genomic_DNA"/>
</dbReference>
<dbReference type="InterPro" id="IPR020904">
    <property type="entry name" value="Sc_DH/Rdtase_CS"/>
</dbReference>
<comment type="cofactor">
    <cofactor evidence="1 8">
        <name>heme</name>
        <dbReference type="ChEBI" id="CHEBI:30413"/>
    </cofactor>
</comment>
<evidence type="ECO:0000256" key="4">
    <source>
        <dbReference type="ARBA" id="ARBA00022857"/>
    </source>
</evidence>
<keyword evidence="10" id="KW-1185">Reference proteome</keyword>
<evidence type="ECO:0000256" key="6">
    <source>
        <dbReference type="ARBA" id="ARBA00023004"/>
    </source>
</evidence>
<keyword evidence="8" id="KW-0349">Heme</keyword>
<keyword evidence="4" id="KW-0521">NADP</keyword>
<evidence type="ECO:0000256" key="1">
    <source>
        <dbReference type="ARBA" id="ARBA00001971"/>
    </source>
</evidence>
<protein>
    <submittedName>
        <fullName evidence="9">Uncharacterized protein</fullName>
    </submittedName>
</protein>
<sequence>MSSNSGLLEGQVGLITGAGTPYGIGRECVKKFASAGARAIYACDLNLSAVESLREECKKAGYTSMIQGKQLDVSSEEQTVAVVKDITKTHGRFDFYIANAGFANYRSLNDTEMTHYDRQVNVMTRGAFLGIKYGSQAMMLTSKEKPRPGGVFVVTGSCAGFLGSYSDLPYAIAKTALHGLVSAASVQLSSSNIRVNGVAPGFTKSGILTNSQKAEQGEYQSGEDEEQLKQNHMWFFDRAGLLKKPEYYYNRLQDPDEIANVQLFLASGLSSSINGQMILCDSGKTAAATGEACTGPVDPVRPLDLSSTPSDKLKQGHLGSKRHLRHGQIAIIMTGYLRLAIAAVLVLGVWRLLRIGRRDRRLPPGPPTVPILGNAHQIPLTGLGKKFHEWAQEYGKIYSLKVFNSTMIVLADRKAIYSLLDQKGSIYSERPYLAVPTFMSRGCHMTFEQATPGWREKRSVITRNLNPQNLDKKHFKVQEAESILFMHNLVQHPNQAFDYARLYASSVAAILAWGFRAKDFDSFFYKDFYSFVDQWLDAIEPGANPPVEQLPFLWYLPGKWKKRAIHVRGLMDSTWSRARQMVEDRRQRGDIRDSMIDVKLAQYEKDGWPMSQYAFNNLFGELLEAGADTTANMLLTIILAVTKFPEVQIKARKELDAVCGTERTPLFSDFDKLPYINCIIKEALRWRPTSDLGIPHRLAKDDWYEGMFFPKDSTVWLAAWAIHQSDDEFPDHDRFNPDRFKNHTKLASDYAVGPDWQGRDNLHHYGYGAGRRMCPGIHLAERSMWRVTAKLLWAFEFEEIPEKPLDVNAYTSSNLVRPLEFEVSVKPRSEVHGECFADDVRTQQRVTAVTFSPDRTIFGVQHHWLHKSTIDPKFLQRSSPKALLVLVQRSVSREIMSVQGKVAIVTGAGLGLGRLYALALAARGAKVLVNDYGGDLQGQAGAITRAQAVVDEITAAGGVAVAHNGDVSKDAKDIVQTAVKEFGGVHILINNAGITGKMSSHDDVDAAAFMRVLEISVLGTTMVTSAAYSVMAKQRYGRIVNVSSNAIYGFGAGGDCAYGASKGAVFAITRELGRWSERDGIKINCVMPSAASRMGDLSEGTKKITRTYFPPEGVVPFVIALCSDECPSSGEVFSASANRAARETLATFPGKISETPEGFLADWDKVCGKDETPFLASSTLDQVKYIIRLAHGKEMEDIPEFGIAGK</sequence>
<reference evidence="9 10" key="1">
    <citation type="submission" date="2016-03" db="EMBL/GenBank/DDBJ databases">
        <title>The draft genome sequence of Fonsecaea nubica causative agent of cutaneous subcutaneous infection in human host.</title>
        <authorList>
            <person name="Costa F."/>
            <person name="Sybren D.H."/>
            <person name="Raittz R.T."/>
            <person name="Weiss V.A."/>
            <person name="Leao A.C."/>
            <person name="Gomes R."/>
            <person name="De Souza E.M."/>
            <person name="Pedrosa F.O."/>
            <person name="Steffens M.B."/>
            <person name="Bombassaro A."/>
            <person name="Tadra-Sfeir M.Z."/>
            <person name="Moreno L.F."/>
            <person name="Najafzadeh M.J."/>
            <person name="Felipe M.S."/>
            <person name="Teixeira M."/>
            <person name="Sun J."/>
            <person name="Xi L."/>
            <person name="Castro M.A."/>
            <person name="Vicente V.A."/>
        </authorList>
    </citation>
    <scope>NUCLEOTIDE SEQUENCE [LARGE SCALE GENOMIC DNA]</scope>
    <source>
        <strain evidence="9 10">CBS 269.64</strain>
    </source>
</reference>
<comment type="similarity">
    <text evidence="2">Belongs to the cytochrome P450 family.</text>
</comment>
<dbReference type="PANTHER" id="PTHR46300:SF2">
    <property type="entry name" value="CYTOCHROME P450 MONOOXYGENASE ALNH-RELATED"/>
    <property type="match status" value="1"/>
</dbReference>
<gene>
    <name evidence="9" type="ORF">AYO20_10340</name>
</gene>
<dbReference type="SUPFAM" id="SSF48264">
    <property type="entry name" value="Cytochrome P450"/>
    <property type="match status" value="1"/>
</dbReference>
<dbReference type="CDD" id="cd11065">
    <property type="entry name" value="CYP64-like"/>
    <property type="match status" value="1"/>
</dbReference>
<dbReference type="Proteomes" id="UP000185904">
    <property type="component" value="Unassembled WGS sequence"/>
</dbReference>
<dbReference type="AlphaFoldDB" id="A0A178C9Q4"/>
<evidence type="ECO:0000313" key="10">
    <source>
        <dbReference type="Proteomes" id="UP000185904"/>
    </source>
</evidence>
<dbReference type="InterPro" id="IPR001128">
    <property type="entry name" value="Cyt_P450"/>
</dbReference>
<dbReference type="GO" id="GO:0005506">
    <property type="term" value="F:iron ion binding"/>
    <property type="evidence" value="ECO:0007669"/>
    <property type="project" value="InterPro"/>
</dbReference>
<dbReference type="OrthoDB" id="1103324at2759"/>
<dbReference type="InterPro" id="IPR036291">
    <property type="entry name" value="NAD(P)-bd_dom_sf"/>
</dbReference>
<evidence type="ECO:0000256" key="2">
    <source>
        <dbReference type="ARBA" id="ARBA00010617"/>
    </source>
</evidence>
<dbReference type="PRINTS" id="PR00463">
    <property type="entry name" value="EP450I"/>
</dbReference>
<dbReference type="CDD" id="cd05233">
    <property type="entry name" value="SDR_c"/>
    <property type="match status" value="1"/>
</dbReference>
<feature type="binding site" description="axial binding residue" evidence="8">
    <location>
        <position position="774"/>
    </location>
    <ligand>
        <name>heme</name>
        <dbReference type="ChEBI" id="CHEBI:30413"/>
    </ligand>
    <ligandPart>
        <name>Fe</name>
        <dbReference type="ChEBI" id="CHEBI:18248"/>
    </ligandPart>
</feature>
<evidence type="ECO:0000256" key="5">
    <source>
        <dbReference type="ARBA" id="ARBA00023002"/>
    </source>
</evidence>
<evidence type="ECO:0000256" key="7">
    <source>
        <dbReference type="ARBA" id="ARBA00023033"/>
    </source>
</evidence>
<dbReference type="FunFam" id="3.40.50.720:FF:000084">
    <property type="entry name" value="Short-chain dehydrogenase reductase"/>
    <property type="match status" value="2"/>
</dbReference>
<keyword evidence="3 8" id="KW-0479">Metal-binding</keyword>
<dbReference type="InterPro" id="IPR002347">
    <property type="entry name" value="SDR_fam"/>
</dbReference>
<evidence type="ECO:0000313" key="9">
    <source>
        <dbReference type="EMBL" id="OAL25785.1"/>
    </source>
</evidence>